<dbReference type="EMBL" id="JJMT01000019">
    <property type="protein sequence ID" value="KEO44532.1"/>
    <property type="molecule type" value="Genomic_DNA"/>
</dbReference>
<evidence type="ECO:0000259" key="2">
    <source>
        <dbReference type="SMART" id="SM00507"/>
    </source>
</evidence>
<organism evidence="3 5">
    <name type="scientific">Streptococcus salivarius</name>
    <dbReference type="NCBI Taxonomy" id="1304"/>
    <lineage>
        <taxon>Bacteria</taxon>
        <taxon>Bacillati</taxon>
        <taxon>Bacillota</taxon>
        <taxon>Bacilli</taxon>
        <taxon>Lactobacillales</taxon>
        <taxon>Streptococcaceae</taxon>
        <taxon>Streptococcus</taxon>
    </lineage>
</organism>
<accession>A0A074IW79</accession>
<keyword evidence="4" id="KW-0255">Endonuclease</keyword>
<name>A0A074IW79_STRSL</name>
<keyword evidence="1" id="KW-0812">Transmembrane</keyword>
<keyword evidence="1" id="KW-0472">Membrane</keyword>
<dbReference type="InterPro" id="IPR003615">
    <property type="entry name" value="HNH_nuc"/>
</dbReference>
<dbReference type="InterPro" id="IPR002711">
    <property type="entry name" value="HNH"/>
</dbReference>
<evidence type="ECO:0000313" key="3">
    <source>
        <dbReference type="EMBL" id="KEO44532.1"/>
    </source>
</evidence>
<dbReference type="SMART" id="SM00507">
    <property type="entry name" value="HNHc"/>
    <property type="match status" value="1"/>
</dbReference>
<dbReference type="GO" id="GO:0004519">
    <property type="term" value="F:endonuclease activity"/>
    <property type="evidence" value="ECO:0007669"/>
    <property type="project" value="UniProtKB-KW"/>
</dbReference>
<dbReference type="AlphaFoldDB" id="A0A074IW79"/>
<evidence type="ECO:0000256" key="1">
    <source>
        <dbReference type="SAM" id="Phobius"/>
    </source>
</evidence>
<proteinExistence type="predicted"/>
<protein>
    <submittedName>
        <fullName evidence="4">HNH endonuclease signature motif containing protein</fullName>
    </submittedName>
    <submittedName>
        <fullName evidence="3">HNH nuclease</fullName>
    </submittedName>
</protein>
<dbReference type="Gene3D" id="1.10.30.50">
    <property type="match status" value="1"/>
</dbReference>
<keyword evidence="1" id="KW-1133">Transmembrane helix</keyword>
<dbReference type="Pfam" id="PF01844">
    <property type="entry name" value="HNH"/>
    <property type="match status" value="1"/>
</dbReference>
<dbReference type="PANTHER" id="PTHR33877:SF1">
    <property type="entry name" value="TYPE IV METHYL-DIRECTED RESTRICTION ENZYME ECOKMCRA"/>
    <property type="match status" value="1"/>
</dbReference>
<evidence type="ECO:0000313" key="5">
    <source>
        <dbReference type="Proteomes" id="UP000027855"/>
    </source>
</evidence>
<dbReference type="RefSeq" id="WP_051677073.1">
    <property type="nucleotide sequence ID" value="NZ_CACRUJ010000006.1"/>
</dbReference>
<dbReference type="Proteomes" id="UP000027855">
    <property type="component" value="Unassembled WGS sequence"/>
</dbReference>
<dbReference type="InterPro" id="IPR052892">
    <property type="entry name" value="NA-targeting_endonuclease"/>
</dbReference>
<comment type="caution">
    <text evidence="3">The sequence shown here is derived from an EMBL/GenBank/DDBJ whole genome shotgun (WGS) entry which is preliminary data.</text>
</comment>
<keyword evidence="4" id="KW-0378">Hydrolase</keyword>
<keyword evidence="4" id="KW-0540">Nuclease</keyword>
<dbReference type="CDD" id="cd00085">
    <property type="entry name" value="HNHc"/>
    <property type="match status" value="1"/>
</dbReference>
<dbReference type="PANTHER" id="PTHR33877">
    <property type="entry name" value="SLL1193 PROTEIN"/>
    <property type="match status" value="1"/>
</dbReference>
<dbReference type="EMBL" id="JAQMJO010000002">
    <property type="protein sequence ID" value="MDB8605425.1"/>
    <property type="molecule type" value="Genomic_DNA"/>
</dbReference>
<reference evidence="3 5" key="1">
    <citation type="submission" date="2014-04" db="EMBL/GenBank/DDBJ databases">
        <title>Variable characteristics of bacteriocin-producing Streptococcus salivarius strains isolated from Malaysian subjects.</title>
        <authorList>
            <person name="Philip K."/>
            <person name="Barbour A."/>
        </authorList>
    </citation>
    <scope>NUCLEOTIDE SEQUENCE [LARGE SCALE GENOMIC DNA]</scope>
    <source>
        <strain evidence="3 5">NU10</strain>
    </source>
</reference>
<dbReference type="Proteomes" id="UP001212483">
    <property type="component" value="Unassembled WGS sequence"/>
</dbReference>
<reference evidence="4" key="2">
    <citation type="submission" date="2023-01" db="EMBL/GenBank/DDBJ databases">
        <title>Human gut microbiome strain richness.</title>
        <authorList>
            <person name="Chen-Liaw A."/>
        </authorList>
    </citation>
    <scope>NUCLEOTIDE SEQUENCE</scope>
    <source>
        <strain evidence="4">1001283st1_B9_1001283B150217_161031</strain>
    </source>
</reference>
<dbReference type="GO" id="GO:0003676">
    <property type="term" value="F:nucleic acid binding"/>
    <property type="evidence" value="ECO:0007669"/>
    <property type="project" value="InterPro"/>
</dbReference>
<evidence type="ECO:0000313" key="4">
    <source>
        <dbReference type="EMBL" id="MDB8605425.1"/>
    </source>
</evidence>
<feature type="transmembrane region" description="Helical" evidence="1">
    <location>
        <begin position="6"/>
        <end position="34"/>
    </location>
</feature>
<dbReference type="GO" id="GO:0008270">
    <property type="term" value="F:zinc ion binding"/>
    <property type="evidence" value="ECO:0007669"/>
    <property type="project" value="InterPro"/>
</dbReference>
<sequence>MKVLGYIMLSFIMLFLVISAFPYILIGALIYSLYRLIRYIRKVRYFKSPNFLAHKLALADTISEYNEISNYVNSFDQISLRASQADRYKYSNLATYQNTSVHNMNRNRHQKTLSSNVHHASLAVVRKASEEPLKYLCKYFDFKPNEENLQRIQDIGEVVSRFTNAKSNLDMRLAQIEADFNPPKFIKKYYRDELLKHLEVNIPKIHFYFPQYIFEYVSAGGNSSQRTTITLDDITIEALIEYIDDNIKRSKTAKAQRSLMTKKLREFIKRRDNYTCQNCYASVAQQNLLLLEVDHIIPISKGGLSTKDNLQTLCWKCNRTKSNKII</sequence>
<gene>
    <name evidence="3" type="ORF">DL07_04425</name>
    <name evidence="4" type="ORF">PNU22_02890</name>
</gene>
<feature type="domain" description="HNH nuclease" evidence="2">
    <location>
        <begin position="263"/>
        <end position="319"/>
    </location>
</feature>